<feature type="region of interest" description="Disordered" evidence="1">
    <location>
        <begin position="44"/>
        <end position="66"/>
    </location>
</feature>
<feature type="compositionally biased region" description="Low complexity" evidence="1">
    <location>
        <begin position="89"/>
        <end position="100"/>
    </location>
</feature>
<dbReference type="EMBL" id="JAVHJO010000010">
    <property type="protein sequence ID" value="KAK6535436.1"/>
    <property type="molecule type" value="Genomic_DNA"/>
</dbReference>
<gene>
    <name evidence="2" type="ORF">TWF694_001896</name>
</gene>
<feature type="compositionally biased region" description="Acidic residues" evidence="1">
    <location>
        <begin position="8"/>
        <end position="21"/>
    </location>
</feature>
<reference evidence="2 3" key="1">
    <citation type="submission" date="2019-10" db="EMBL/GenBank/DDBJ databases">
        <authorList>
            <person name="Palmer J.M."/>
        </authorList>
    </citation>
    <scope>NUCLEOTIDE SEQUENCE [LARGE SCALE GENOMIC DNA]</scope>
    <source>
        <strain evidence="2 3">TWF694</strain>
    </source>
</reference>
<name>A0AAV9X538_9PEZI</name>
<dbReference type="AlphaFoldDB" id="A0AAV9X538"/>
<sequence length="332" mass="38008">MSMTPPEDLTDDDSEHQDIDLEATEQIARVHELLHISKLNHPGFFSKNNSYGTPSRSMSPADTPPPRRYSLASNIAGSECSTPTRCYRSPSSEIEGSKSSHQMPETKPLSHEIDRSGLPSHLFNLNTLETNKVFVRDEAREITHIFEIEKFCDSKNRDSDRGVYYTSFAGKPAVLKFFGDALGWKGTLMRDRECEARERLNGTGVLPEIYLSGEVILGKFGNRTCRGYAIVMERIKGVVLSNLEMSLGERRELRVALLKIMTVIRLHNIVHGEPRRRNVIWDRESQRAVLLDWKKWWENDYQWKPHEKEIEIIMASDKSIHRASSRHSNSSP</sequence>
<evidence type="ECO:0008006" key="4">
    <source>
        <dbReference type="Google" id="ProtNLM"/>
    </source>
</evidence>
<proteinExistence type="predicted"/>
<organism evidence="2 3">
    <name type="scientific">Orbilia ellipsospora</name>
    <dbReference type="NCBI Taxonomy" id="2528407"/>
    <lineage>
        <taxon>Eukaryota</taxon>
        <taxon>Fungi</taxon>
        <taxon>Dikarya</taxon>
        <taxon>Ascomycota</taxon>
        <taxon>Pezizomycotina</taxon>
        <taxon>Orbiliomycetes</taxon>
        <taxon>Orbiliales</taxon>
        <taxon>Orbiliaceae</taxon>
        <taxon>Orbilia</taxon>
    </lineage>
</organism>
<dbReference type="SUPFAM" id="SSF56112">
    <property type="entry name" value="Protein kinase-like (PK-like)"/>
    <property type="match status" value="1"/>
</dbReference>
<feature type="region of interest" description="Disordered" evidence="1">
    <location>
        <begin position="1"/>
        <end position="21"/>
    </location>
</feature>
<dbReference type="InterPro" id="IPR011009">
    <property type="entry name" value="Kinase-like_dom_sf"/>
</dbReference>
<feature type="compositionally biased region" description="Polar residues" evidence="1">
    <location>
        <begin position="46"/>
        <end position="60"/>
    </location>
</feature>
<accession>A0AAV9X538</accession>
<feature type="region of interest" description="Disordered" evidence="1">
    <location>
        <begin position="82"/>
        <end position="112"/>
    </location>
</feature>
<protein>
    <recommendedName>
        <fullName evidence="4">Protein kinase domain-containing protein</fullName>
    </recommendedName>
</protein>
<evidence type="ECO:0000313" key="3">
    <source>
        <dbReference type="Proteomes" id="UP001365542"/>
    </source>
</evidence>
<evidence type="ECO:0000256" key="1">
    <source>
        <dbReference type="SAM" id="MobiDB-lite"/>
    </source>
</evidence>
<comment type="caution">
    <text evidence="2">The sequence shown here is derived from an EMBL/GenBank/DDBJ whole genome shotgun (WGS) entry which is preliminary data.</text>
</comment>
<keyword evidence="3" id="KW-1185">Reference proteome</keyword>
<evidence type="ECO:0000313" key="2">
    <source>
        <dbReference type="EMBL" id="KAK6535436.1"/>
    </source>
</evidence>
<dbReference type="Proteomes" id="UP001365542">
    <property type="component" value="Unassembled WGS sequence"/>
</dbReference>